<evidence type="ECO:0000313" key="3">
    <source>
        <dbReference type="Proteomes" id="UP001420932"/>
    </source>
</evidence>
<accession>A0AAP0P9F5</accession>
<organism evidence="2 3">
    <name type="scientific">Stephania yunnanensis</name>
    <dbReference type="NCBI Taxonomy" id="152371"/>
    <lineage>
        <taxon>Eukaryota</taxon>
        <taxon>Viridiplantae</taxon>
        <taxon>Streptophyta</taxon>
        <taxon>Embryophyta</taxon>
        <taxon>Tracheophyta</taxon>
        <taxon>Spermatophyta</taxon>
        <taxon>Magnoliopsida</taxon>
        <taxon>Ranunculales</taxon>
        <taxon>Menispermaceae</taxon>
        <taxon>Menispermoideae</taxon>
        <taxon>Cissampelideae</taxon>
        <taxon>Stephania</taxon>
    </lineage>
</organism>
<feature type="region of interest" description="Disordered" evidence="1">
    <location>
        <begin position="1"/>
        <end position="27"/>
    </location>
</feature>
<feature type="region of interest" description="Disordered" evidence="1">
    <location>
        <begin position="101"/>
        <end position="128"/>
    </location>
</feature>
<comment type="caution">
    <text evidence="2">The sequence shown here is derived from an EMBL/GenBank/DDBJ whole genome shotgun (WGS) entry which is preliminary data.</text>
</comment>
<evidence type="ECO:0000256" key="1">
    <source>
        <dbReference type="SAM" id="MobiDB-lite"/>
    </source>
</evidence>
<protein>
    <submittedName>
        <fullName evidence="2">Uncharacterized protein</fullName>
    </submittedName>
</protein>
<name>A0AAP0P9F5_9MAGN</name>
<evidence type="ECO:0000313" key="2">
    <source>
        <dbReference type="EMBL" id="KAK9135817.1"/>
    </source>
</evidence>
<sequence length="128" mass="14291">MELMKFGEEKSSPRRESRLSRGRSQKAMRSNILEAIAQMQGGSIVSRRDEDGTLRMKIVVKKQDLKHFLGMMGSGNNGSNNQASLSSLTTLEQRLHVLRSRQVRRSAEVAKSGSGPWRPALQSIPEEP</sequence>
<dbReference type="EMBL" id="JBBNAF010000006">
    <property type="protein sequence ID" value="KAK9135817.1"/>
    <property type="molecule type" value="Genomic_DNA"/>
</dbReference>
<keyword evidence="3" id="KW-1185">Reference proteome</keyword>
<dbReference type="AlphaFoldDB" id="A0AAP0P9F5"/>
<proteinExistence type="predicted"/>
<feature type="compositionally biased region" description="Basic and acidic residues" evidence="1">
    <location>
        <begin position="1"/>
        <end position="19"/>
    </location>
</feature>
<gene>
    <name evidence="2" type="ORF">Syun_015147</name>
</gene>
<reference evidence="2 3" key="1">
    <citation type="submission" date="2024-01" db="EMBL/GenBank/DDBJ databases">
        <title>Genome assemblies of Stephania.</title>
        <authorList>
            <person name="Yang L."/>
        </authorList>
    </citation>
    <scope>NUCLEOTIDE SEQUENCE [LARGE SCALE GENOMIC DNA]</scope>
    <source>
        <strain evidence="2">YNDBR</strain>
        <tissue evidence="2">Leaf</tissue>
    </source>
</reference>
<dbReference type="Proteomes" id="UP001420932">
    <property type="component" value="Unassembled WGS sequence"/>
</dbReference>